<evidence type="ECO:0000313" key="1">
    <source>
        <dbReference type="EMBL" id="KAK2645962.1"/>
    </source>
</evidence>
<dbReference type="AlphaFoldDB" id="A0AAD9WXG2"/>
<reference evidence="1" key="1">
    <citation type="journal article" date="2023" name="Plant J.">
        <title>Genome sequences and population genomics provide insights into the demographic history, inbreeding, and mutation load of two 'living fossil' tree species of Dipteronia.</title>
        <authorList>
            <person name="Feng Y."/>
            <person name="Comes H.P."/>
            <person name="Chen J."/>
            <person name="Zhu S."/>
            <person name="Lu R."/>
            <person name="Zhang X."/>
            <person name="Li P."/>
            <person name="Qiu J."/>
            <person name="Olsen K.M."/>
            <person name="Qiu Y."/>
        </authorList>
    </citation>
    <scope>NUCLEOTIDE SEQUENCE</scope>
    <source>
        <strain evidence="1">KIB01</strain>
    </source>
</reference>
<sequence>MNSNEGVMNAYLTQLIRELLISYGGQWFGQNYEGGDSKIVFVPPDLTYHWLMNRIEDILRIDSTTFNIELRAVMTTSGRRAIPRIKNDRDVAFLMSEERVIPEVYVTNVGRYERAGGSMQTETEMQAQIPPNIVLQQGFPLLAQPFAH</sequence>
<dbReference type="Proteomes" id="UP001280121">
    <property type="component" value="Unassembled WGS sequence"/>
</dbReference>
<proteinExistence type="predicted"/>
<evidence type="ECO:0000313" key="2">
    <source>
        <dbReference type="Proteomes" id="UP001280121"/>
    </source>
</evidence>
<organism evidence="1 2">
    <name type="scientific">Dipteronia dyeriana</name>
    <dbReference type="NCBI Taxonomy" id="168575"/>
    <lineage>
        <taxon>Eukaryota</taxon>
        <taxon>Viridiplantae</taxon>
        <taxon>Streptophyta</taxon>
        <taxon>Embryophyta</taxon>
        <taxon>Tracheophyta</taxon>
        <taxon>Spermatophyta</taxon>
        <taxon>Magnoliopsida</taxon>
        <taxon>eudicotyledons</taxon>
        <taxon>Gunneridae</taxon>
        <taxon>Pentapetalae</taxon>
        <taxon>rosids</taxon>
        <taxon>malvids</taxon>
        <taxon>Sapindales</taxon>
        <taxon>Sapindaceae</taxon>
        <taxon>Hippocastanoideae</taxon>
        <taxon>Acereae</taxon>
        <taxon>Dipteronia</taxon>
    </lineage>
</organism>
<protein>
    <submittedName>
        <fullName evidence="1">Uncharacterized protein</fullName>
    </submittedName>
</protein>
<comment type="caution">
    <text evidence="1">The sequence shown here is derived from an EMBL/GenBank/DDBJ whole genome shotgun (WGS) entry which is preliminary data.</text>
</comment>
<dbReference type="EMBL" id="JANJYI010000006">
    <property type="protein sequence ID" value="KAK2645962.1"/>
    <property type="molecule type" value="Genomic_DNA"/>
</dbReference>
<accession>A0AAD9WXG2</accession>
<keyword evidence="2" id="KW-1185">Reference proteome</keyword>
<name>A0AAD9WXG2_9ROSI</name>
<gene>
    <name evidence="1" type="ORF">Ddye_021157</name>
</gene>